<name>A0A4Y2JUG7_ARAVE</name>
<comment type="caution">
    <text evidence="1">The sequence shown here is derived from an EMBL/GenBank/DDBJ whole genome shotgun (WGS) entry which is preliminary data.</text>
</comment>
<proteinExistence type="predicted"/>
<evidence type="ECO:0000313" key="2">
    <source>
        <dbReference type="Proteomes" id="UP000499080"/>
    </source>
</evidence>
<keyword evidence="2" id="KW-1185">Reference proteome</keyword>
<sequence length="160" mass="17628">MLRGTRLCAVTVAAAGRYTDRMQLKRKELPKEPIQKKKGNKTLNSNDSLSYVFFFTSSCWKLHLPVVVEIEKLDKAFLAKKAKYGQILGSKTLPIGVYSGSAVPRSPKSDPLSTMIPDGVPSSSDSLAVPDVNPNVNVCSRRRSRYGRLLKPSALLDSFI</sequence>
<dbReference type="Proteomes" id="UP000499080">
    <property type="component" value="Unassembled WGS sequence"/>
</dbReference>
<dbReference type="EMBL" id="BGPR01003874">
    <property type="protein sequence ID" value="GBM93447.1"/>
    <property type="molecule type" value="Genomic_DNA"/>
</dbReference>
<protein>
    <submittedName>
        <fullName evidence="1">Uncharacterized protein</fullName>
    </submittedName>
</protein>
<gene>
    <name evidence="1" type="ORF">AVEN_218627_1</name>
</gene>
<organism evidence="1 2">
    <name type="scientific">Araneus ventricosus</name>
    <name type="common">Orbweaver spider</name>
    <name type="synonym">Epeira ventricosa</name>
    <dbReference type="NCBI Taxonomy" id="182803"/>
    <lineage>
        <taxon>Eukaryota</taxon>
        <taxon>Metazoa</taxon>
        <taxon>Ecdysozoa</taxon>
        <taxon>Arthropoda</taxon>
        <taxon>Chelicerata</taxon>
        <taxon>Arachnida</taxon>
        <taxon>Araneae</taxon>
        <taxon>Araneomorphae</taxon>
        <taxon>Entelegynae</taxon>
        <taxon>Araneoidea</taxon>
        <taxon>Araneidae</taxon>
        <taxon>Araneus</taxon>
    </lineage>
</organism>
<dbReference type="AlphaFoldDB" id="A0A4Y2JUG7"/>
<accession>A0A4Y2JUG7</accession>
<evidence type="ECO:0000313" key="1">
    <source>
        <dbReference type="EMBL" id="GBM93447.1"/>
    </source>
</evidence>
<reference evidence="1 2" key="1">
    <citation type="journal article" date="2019" name="Sci. Rep.">
        <title>Orb-weaving spider Araneus ventricosus genome elucidates the spidroin gene catalogue.</title>
        <authorList>
            <person name="Kono N."/>
            <person name="Nakamura H."/>
            <person name="Ohtoshi R."/>
            <person name="Moran D.A.P."/>
            <person name="Shinohara A."/>
            <person name="Yoshida Y."/>
            <person name="Fujiwara M."/>
            <person name="Mori M."/>
            <person name="Tomita M."/>
            <person name="Arakawa K."/>
        </authorList>
    </citation>
    <scope>NUCLEOTIDE SEQUENCE [LARGE SCALE GENOMIC DNA]</scope>
</reference>